<evidence type="ECO:0000313" key="2">
    <source>
        <dbReference type="Proteomes" id="UP000095601"/>
    </source>
</evidence>
<comment type="caution">
    <text evidence="1">The sequence shown here is derived from an EMBL/GenBank/DDBJ whole genome shotgun (WGS) entry which is preliminary data.</text>
</comment>
<protein>
    <submittedName>
        <fullName evidence="1">Putative lipoprotein</fullName>
    </submittedName>
</protein>
<dbReference type="KEGG" id="cnr:EB819_08070"/>
<evidence type="ECO:0000313" key="1">
    <source>
        <dbReference type="EMBL" id="OEL11644.1"/>
    </source>
</evidence>
<dbReference type="STRING" id="237258.SAMN04489756_11843"/>
<dbReference type="AlphaFoldDB" id="A0A1E5UFG8"/>
<dbReference type="RefSeq" id="WP_069797803.1">
    <property type="nucleotide sequence ID" value="NZ_CP034157.1"/>
</dbReference>
<dbReference type="Proteomes" id="UP000095601">
    <property type="component" value="Unassembled WGS sequence"/>
</dbReference>
<name>A0A1E5UFG8_9FLAO</name>
<keyword evidence="1" id="KW-0449">Lipoprotein</keyword>
<organism evidence="1 2">
    <name type="scientific">Cloacibacterium normanense</name>
    <dbReference type="NCBI Taxonomy" id="237258"/>
    <lineage>
        <taxon>Bacteria</taxon>
        <taxon>Pseudomonadati</taxon>
        <taxon>Bacteroidota</taxon>
        <taxon>Flavobacteriia</taxon>
        <taxon>Flavobacteriales</taxon>
        <taxon>Weeksellaceae</taxon>
    </lineage>
</organism>
<proteinExistence type="predicted"/>
<accession>A0A1E5UFG8</accession>
<dbReference type="Gene3D" id="2.60.40.1120">
    <property type="entry name" value="Carboxypeptidase-like, regulatory domain"/>
    <property type="match status" value="1"/>
</dbReference>
<keyword evidence="2" id="KW-1185">Reference proteome</keyword>
<dbReference type="PROSITE" id="PS51257">
    <property type="entry name" value="PROKAR_LIPOPROTEIN"/>
    <property type="match status" value="1"/>
</dbReference>
<reference evidence="1 2" key="1">
    <citation type="submission" date="2016-09" db="EMBL/GenBank/DDBJ databases">
        <authorList>
            <person name="Capua I."/>
            <person name="De Benedictis P."/>
            <person name="Joannis T."/>
            <person name="Lombin L.H."/>
            <person name="Cattoli G."/>
        </authorList>
    </citation>
    <scope>NUCLEOTIDE SEQUENCE [LARGE SCALE GENOMIC DNA]</scope>
    <source>
        <strain evidence="1 2">NRS-1</strain>
    </source>
</reference>
<sequence length="142" mass="16613">MKFFRFLLIFLVSISFLISCEKKKDFEKSRVVRFHYGGYGDNVNGFIEGKAIKIVTLDKIIGAGKFEVEINHSKRIIVKTDLDGNYLIKIPNGNYDLKYILKGYQPIIIKNYKSFEDQFTRIDVNFEQGNETQIFNAPKWEQ</sequence>
<dbReference type="SUPFAM" id="SSF49464">
    <property type="entry name" value="Carboxypeptidase regulatory domain-like"/>
    <property type="match status" value="1"/>
</dbReference>
<dbReference type="EMBL" id="MKGI01000029">
    <property type="protein sequence ID" value="OEL11644.1"/>
    <property type="molecule type" value="Genomic_DNA"/>
</dbReference>
<dbReference type="InterPro" id="IPR008969">
    <property type="entry name" value="CarboxyPept-like_regulatory"/>
</dbReference>
<gene>
    <name evidence="1" type="ORF">BHF72_1911</name>
</gene>